<gene>
    <name evidence="5" type="ORF">PSQ19_00340</name>
</gene>
<proteinExistence type="predicted"/>
<dbReference type="InterPro" id="IPR011711">
    <property type="entry name" value="GntR_C"/>
</dbReference>
<dbReference type="InterPro" id="IPR000524">
    <property type="entry name" value="Tscrpt_reg_HTH_GntR"/>
</dbReference>
<dbReference type="InterPro" id="IPR036390">
    <property type="entry name" value="WH_DNA-bd_sf"/>
</dbReference>
<dbReference type="PANTHER" id="PTHR43537">
    <property type="entry name" value="TRANSCRIPTIONAL REGULATOR, GNTR FAMILY"/>
    <property type="match status" value="1"/>
</dbReference>
<dbReference type="SUPFAM" id="SSF48008">
    <property type="entry name" value="GntR ligand-binding domain-like"/>
    <property type="match status" value="1"/>
</dbReference>
<keyword evidence="3" id="KW-0804">Transcription</keyword>
<keyword evidence="2" id="KW-0238">DNA-binding</keyword>
<keyword evidence="6" id="KW-1185">Reference proteome</keyword>
<evidence type="ECO:0000313" key="5">
    <source>
        <dbReference type="EMBL" id="WDR02728.1"/>
    </source>
</evidence>
<dbReference type="SUPFAM" id="SSF46785">
    <property type="entry name" value="Winged helix' DNA-binding domain"/>
    <property type="match status" value="2"/>
</dbReference>
<evidence type="ECO:0000256" key="3">
    <source>
        <dbReference type="ARBA" id="ARBA00023163"/>
    </source>
</evidence>
<dbReference type="EMBL" id="CP118246">
    <property type="protein sequence ID" value="WDR02728.1"/>
    <property type="molecule type" value="Genomic_DNA"/>
</dbReference>
<dbReference type="InterPro" id="IPR036388">
    <property type="entry name" value="WH-like_DNA-bd_sf"/>
</dbReference>
<reference evidence="5 6" key="1">
    <citation type="submission" date="2023-02" db="EMBL/GenBank/DDBJ databases">
        <title>Devosia algicola sp. nov., isolated from the phycosphere of marine algae.</title>
        <authorList>
            <person name="Kim J.M."/>
            <person name="Lee J.K."/>
            <person name="Choi B.J."/>
            <person name="Bayburt H."/>
            <person name="Jeon C.O."/>
        </authorList>
    </citation>
    <scope>NUCLEOTIDE SEQUENCE [LARGE SCALE GENOMIC DNA]</scope>
    <source>
        <strain evidence="5 6">G20-9</strain>
    </source>
</reference>
<name>A0ABY7YNK0_9HYPH</name>
<dbReference type="Pfam" id="PF07729">
    <property type="entry name" value="FCD"/>
    <property type="match status" value="1"/>
</dbReference>
<evidence type="ECO:0000256" key="2">
    <source>
        <dbReference type="ARBA" id="ARBA00023125"/>
    </source>
</evidence>
<dbReference type="Proteomes" id="UP001220530">
    <property type="component" value="Chromosome"/>
</dbReference>
<evidence type="ECO:0000259" key="4">
    <source>
        <dbReference type="PROSITE" id="PS50949"/>
    </source>
</evidence>
<protein>
    <submittedName>
        <fullName evidence="5">GntR family transcriptional regulator</fullName>
    </submittedName>
</protein>
<sequence>MARDNSVFKDIYNHCLDLIGRTANCANLPSETELARQLSASRTTIRAVLERLNAVGLIRWHGRNKLIMRQPTPDDYFSDAETQSTSEKIEFQFMEFILGGDLRPGDIFRESELAREFGVGTPAIREFLIKFSRFGLIAKEPNRHWILNGFTLDFAEELFFVRESLEMRAFDDFMARCGAEELTALQLLATAHEALCANIDRDYAQFSRLDDEFHETFLVRSRNRFVADFFEMVSMIFHFHYRWDKQSEKARNHVAAEEHLAVLQAILVGDARAARAAFQAHLKSAHLSLLTSVAWADDDTS</sequence>
<evidence type="ECO:0000313" key="6">
    <source>
        <dbReference type="Proteomes" id="UP001220530"/>
    </source>
</evidence>
<organism evidence="5 6">
    <name type="scientific">Devosia algicola</name>
    <dbReference type="NCBI Taxonomy" id="3026418"/>
    <lineage>
        <taxon>Bacteria</taxon>
        <taxon>Pseudomonadati</taxon>
        <taxon>Pseudomonadota</taxon>
        <taxon>Alphaproteobacteria</taxon>
        <taxon>Hyphomicrobiales</taxon>
        <taxon>Devosiaceae</taxon>
        <taxon>Devosia</taxon>
    </lineage>
</organism>
<dbReference type="RefSeq" id="WP_282219130.1">
    <property type="nucleotide sequence ID" value="NZ_CP118246.1"/>
</dbReference>
<dbReference type="InterPro" id="IPR008920">
    <property type="entry name" value="TF_FadR/GntR_C"/>
</dbReference>
<feature type="domain" description="HTH gntR-type" evidence="4">
    <location>
        <begin position="83"/>
        <end position="150"/>
    </location>
</feature>
<dbReference type="Gene3D" id="1.10.10.10">
    <property type="entry name" value="Winged helix-like DNA-binding domain superfamily/Winged helix DNA-binding domain"/>
    <property type="match status" value="2"/>
</dbReference>
<dbReference type="PANTHER" id="PTHR43537:SF51">
    <property type="entry name" value="HTH-TYPE TRANSCRIPTIONAL REGULATOR LGOR-RELATED"/>
    <property type="match status" value="1"/>
</dbReference>
<accession>A0ABY7YNK0</accession>
<dbReference type="PRINTS" id="PR00035">
    <property type="entry name" value="HTHGNTR"/>
</dbReference>
<dbReference type="Gene3D" id="1.20.120.530">
    <property type="entry name" value="GntR ligand-binding domain-like"/>
    <property type="match status" value="1"/>
</dbReference>
<dbReference type="SMART" id="SM00895">
    <property type="entry name" value="FCD"/>
    <property type="match status" value="1"/>
</dbReference>
<keyword evidence="1" id="KW-0805">Transcription regulation</keyword>
<dbReference type="Pfam" id="PF00392">
    <property type="entry name" value="GntR"/>
    <property type="match status" value="2"/>
</dbReference>
<dbReference type="PROSITE" id="PS50949">
    <property type="entry name" value="HTH_GNTR"/>
    <property type="match status" value="1"/>
</dbReference>
<evidence type="ECO:0000256" key="1">
    <source>
        <dbReference type="ARBA" id="ARBA00023015"/>
    </source>
</evidence>